<feature type="domain" description="RRM" evidence="4">
    <location>
        <begin position="401"/>
        <end position="479"/>
    </location>
</feature>
<protein>
    <recommendedName>
        <fullName evidence="4">RRM domain-containing protein</fullName>
    </recommendedName>
</protein>
<name>A0A8J4FRG2_9CHLO</name>
<sequence>MEKENIDLSSTISDVDQPRKLAVLGLPWETTEDTLKMYFLQFGNLECAEVMKDRYTGKSRGFGFVTFVDPASATRALGVEHTIDGRRCEAKVALPKGEPTPPRTTRIFVARIPPSVTESQFRQYFEGFGKLQDAYMPKDHSKQGYRGIGFVTFASPDSVEKVMAVKHWMNGHEIAIDRATPKEEPSALKNIFSRLPMGPGQRRSFDNEERDISGMMSRNGIHMMELNPTSLTTSASLMNNANGLASAVNPALRAATSQALGINLGLGLNGTSSTAAAAAAATTAALQTLAKTATLSENVNGVNAHMTALTSNGISSLNGTMPMVGLGGDLSAATSLLSNSLASKPSALGGISGQTMLQELNSLGAAAAVRQMMAAASGRRSLDSTLKRMENPAIANARAGPRIFIGKLTKDTSEADVKEYFMRFGYVMDVYLPKAKDNKAEHRGFGFVTFETDAAIQRVVSHGQHRLKGSTIAIDIAMPKVEDSEMNLDGGLDSPASSLPAAFSALPNMLVQRM</sequence>
<evidence type="ECO:0000259" key="4">
    <source>
        <dbReference type="PROSITE" id="PS50102"/>
    </source>
</evidence>
<dbReference type="EMBL" id="BNCP01000038">
    <property type="protein sequence ID" value="GIL87196.1"/>
    <property type="molecule type" value="Genomic_DNA"/>
</dbReference>
<comment type="caution">
    <text evidence="5">The sequence shown here is derived from an EMBL/GenBank/DDBJ whole genome shotgun (WGS) entry which is preliminary data.</text>
</comment>
<dbReference type="PROSITE" id="PS50102">
    <property type="entry name" value="RRM"/>
    <property type="match status" value="3"/>
</dbReference>
<evidence type="ECO:0000313" key="6">
    <source>
        <dbReference type="Proteomes" id="UP000747110"/>
    </source>
</evidence>
<dbReference type="GO" id="GO:0006417">
    <property type="term" value="P:regulation of translation"/>
    <property type="evidence" value="ECO:0007669"/>
    <property type="project" value="TreeGrafter"/>
</dbReference>
<dbReference type="Pfam" id="PF00076">
    <property type="entry name" value="RRM_1"/>
    <property type="match status" value="3"/>
</dbReference>
<dbReference type="OrthoDB" id="1875751at2759"/>
<evidence type="ECO:0000313" key="5">
    <source>
        <dbReference type="EMBL" id="GIL87196.1"/>
    </source>
</evidence>
<dbReference type="InterPro" id="IPR035979">
    <property type="entry name" value="RBD_domain_sf"/>
</dbReference>
<accession>A0A8J4FRG2</accession>
<dbReference type="SMART" id="SM00360">
    <property type="entry name" value="RRM"/>
    <property type="match status" value="3"/>
</dbReference>
<dbReference type="InterPro" id="IPR012677">
    <property type="entry name" value="Nucleotide-bd_a/b_plait_sf"/>
</dbReference>
<dbReference type="InterPro" id="IPR000504">
    <property type="entry name" value="RRM_dom"/>
</dbReference>
<keyword evidence="6" id="KW-1185">Reference proteome</keyword>
<gene>
    <name evidence="5" type="ORF">Vretifemale_15303</name>
</gene>
<keyword evidence="1" id="KW-0677">Repeat</keyword>
<evidence type="ECO:0000256" key="2">
    <source>
        <dbReference type="ARBA" id="ARBA00022884"/>
    </source>
</evidence>
<dbReference type="AlphaFoldDB" id="A0A8J4FRG2"/>
<dbReference type="PANTHER" id="PTHR48032:SF6">
    <property type="entry name" value="RNA-BINDING (RRM_RBD_RNP MOTIFS) FAMILY PROTEIN"/>
    <property type="match status" value="1"/>
</dbReference>
<keyword evidence="2 3" id="KW-0694">RNA-binding</keyword>
<feature type="domain" description="RRM" evidence="4">
    <location>
        <begin position="105"/>
        <end position="181"/>
    </location>
</feature>
<evidence type="ECO:0000256" key="1">
    <source>
        <dbReference type="ARBA" id="ARBA00022737"/>
    </source>
</evidence>
<dbReference type="SUPFAM" id="SSF54928">
    <property type="entry name" value="RNA-binding domain, RBD"/>
    <property type="match status" value="3"/>
</dbReference>
<feature type="domain" description="RRM" evidence="4">
    <location>
        <begin position="19"/>
        <end position="97"/>
    </location>
</feature>
<proteinExistence type="predicted"/>
<dbReference type="Gene3D" id="3.30.70.330">
    <property type="match status" value="3"/>
</dbReference>
<dbReference type="GO" id="GO:0003729">
    <property type="term" value="F:mRNA binding"/>
    <property type="evidence" value="ECO:0007669"/>
    <property type="project" value="TreeGrafter"/>
</dbReference>
<reference evidence="5" key="1">
    <citation type="journal article" date="2021" name="Proc. Natl. Acad. Sci. U.S.A.">
        <title>Three genomes in the algal genus Volvox reveal the fate of a haploid sex-determining region after a transition to homothallism.</title>
        <authorList>
            <person name="Yamamoto K."/>
            <person name="Hamaji T."/>
            <person name="Kawai-Toyooka H."/>
            <person name="Matsuzaki R."/>
            <person name="Takahashi F."/>
            <person name="Nishimura Y."/>
            <person name="Kawachi M."/>
            <person name="Noguchi H."/>
            <person name="Minakuchi Y."/>
            <person name="Umen J.G."/>
            <person name="Toyoda A."/>
            <person name="Nozaki H."/>
        </authorList>
    </citation>
    <scope>NUCLEOTIDE SEQUENCE</scope>
    <source>
        <strain evidence="5">NIES-3786</strain>
    </source>
</reference>
<organism evidence="5 6">
    <name type="scientific">Volvox reticuliferus</name>
    <dbReference type="NCBI Taxonomy" id="1737510"/>
    <lineage>
        <taxon>Eukaryota</taxon>
        <taxon>Viridiplantae</taxon>
        <taxon>Chlorophyta</taxon>
        <taxon>core chlorophytes</taxon>
        <taxon>Chlorophyceae</taxon>
        <taxon>CS clade</taxon>
        <taxon>Chlamydomonadales</taxon>
        <taxon>Volvocaceae</taxon>
        <taxon>Volvox</taxon>
    </lineage>
</organism>
<dbReference type="Proteomes" id="UP000747110">
    <property type="component" value="Unassembled WGS sequence"/>
</dbReference>
<evidence type="ECO:0000256" key="3">
    <source>
        <dbReference type="PROSITE-ProRule" id="PRU00176"/>
    </source>
</evidence>
<dbReference type="PANTHER" id="PTHR48032">
    <property type="entry name" value="RNA-BINDING PROTEIN MUSASHI HOMOLOG RBP6"/>
    <property type="match status" value="1"/>
</dbReference>